<feature type="transmembrane region" description="Helical" evidence="6">
    <location>
        <begin position="343"/>
        <end position="364"/>
    </location>
</feature>
<evidence type="ECO:0000259" key="7">
    <source>
        <dbReference type="PROSITE" id="PS50850"/>
    </source>
</evidence>
<dbReference type="EMBL" id="CP029822">
    <property type="protein sequence ID" value="AZS51638.1"/>
    <property type="molecule type" value="Genomic_DNA"/>
</dbReference>
<evidence type="ECO:0000313" key="8">
    <source>
        <dbReference type="EMBL" id="AZS51638.1"/>
    </source>
</evidence>
<feature type="transmembrane region" description="Helical" evidence="6">
    <location>
        <begin position="173"/>
        <end position="195"/>
    </location>
</feature>
<name>A0A3Q9JMK9_9GAMM</name>
<dbReference type="GO" id="GO:0005886">
    <property type="term" value="C:plasma membrane"/>
    <property type="evidence" value="ECO:0007669"/>
    <property type="project" value="UniProtKB-SubCell"/>
</dbReference>
<dbReference type="InterPro" id="IPR011701">
    <property type="entry name" value="MFS"/>
</dbReference>
<dbReference type="Pfam" id="PF07690">
    <property type="entry name" value="MFS_1"/>
    <property type="match status" value="1"/>
</dbReference>
<dbReference type="KEGG" id="emo:DM558_13040"/>
<dbReference type="AlphaFoldDB" id="A0A3Q9JMK9"/>
<evidence type="ECO:0000256" key="3">
    <source>
        <dbReference type="ARBA" id="ARBA00022692"/>
    </source>
</evidence>
<feature type="transmembrane region" description="Helical" evidence="6">
    <location>
        <begin position="21"/>
        <end position="44"/>
    </location>
</feature>
<evidence type="ECO:0000256" key="5">
    <source>
        <dbReference type="ARBA" id="ARBA00023136"/>
    </source>
</evidence>
<feature type="transmembrane region" description="Helical" evidence="6">
    <location>
        <begin position="312"/>
        <end position="331"/>
    </location>
</feature>
<feature type="transmembrane region" description="Helical" evidence="6">
    <location>
        <begin position="283"/>
        <end position="300"/>
    </location>
</feature>
<evidence type="ECO:0000256" key="6">
    <source>
        <dbReference type="SAM" id="Phobius"/>
    </source>
</evidence>
<evidence type="ECO:0000256" key="1">
    <source>
        <dbReference type="ARBA" id="ARBA00004651"/>
    </source>
</evidence>
<gene>
    <name evidence="8" type="ORF">DM558_13040</name>
</gene>
<feature type="transmembrane region" description="Helical" evidence="6">
    <location>
        <begin position="370"/>
        <end position="391"/>
    </location>
</feature>
<dbReference type="InterPro" id="IPR050189">
    <property type="entry name" value="MFS_Efflux_Transporters"/>
</dbReference>
<dbReference type="Proteomes" id="UP000273143">
    <property type="component" value="Chromosome"/>
</dbReference>
<proteinExistence type="predicted"/>
<sequence length="402" mass="43152">MAKAIKITLNPSIPKQAYWSAIFSLFMGVTSLIAAEFTPISLLTPIAHDLNISEGVAGQSITMVGVFAVITSLLLSPLTKTINRKLILLCFSAMVIASNLMVAFAPNYGVMLIGRGLLGICVGGFWSMASAVTLQLAPPKDVPRALSIVYAGVSVATIIALPLSSYLGDLIGWRNVFILSATMGLAALIWQLVSLPSLPAQAGNSFRTMFDLLKQSWVLVGIIGTILSYGGYHVFFSYLRPFLQFNLQLTSTKLTLMLLIFGIANCVGTFIAGLFLGRYFKPTMITVHLLLAIIALSLFFTPHHITSNTVMVVFWGLLFGFIPVGWSTWITRTLADKAELMGGLSVAAIQFSIGLAAAMGGLVFDHFGSGGLFISAASIMLLAILVMKLSFSLYNTITGKPF</sequence>
<feature type="transmembrane region" description="Helical" evidence="6">
    <location>
        <begin position="117"/>
        <end position="136"/>
    </location>
</feature>
<protein>
    <submittedName>
        <fullName evidence="8">MFS transporter</fullName>
    </submittedName>
</protein>
<dbReference type="Gene3D" id="1.20.1250.20">
    <property type="entry name" value="MFS general substrate transporter like domains"/>
    <property type="match status" value="1"/>
</dbReference>
<reference evidence="9" key="1">
    <citation type="submission" date="2018-06" db="EMBL/GenBank/DDBJ databases">
        <title>Complete genome of Pseudomonas insecticola strain QZS01.</title>
        <authorList>
            <person name="Wang J."/>
            <person name="Su Q."/>
        </authorList>
    </citation>
    <scope>NUCLEOTIDE SEQUENCE [LARGE SCALE GENOMIC DNA]</scope>
    <source>
        <strain evidence="9">QZS01</strain>
    </source>
</reference>
<comment type="subcellular location">
    <subcellularLocation>
        <location evidence="1">Cell membrane</location>
        <topology evidence="1">Multi-pass membrane protein</topology>
    </subcellularLocation>
</comment>
<feature type="transmembrane region" description="Helical" evidence="6">
    <location>
        <begin position="216"/>
        <end position="236"/>
    </location>
</feature>
<dbReference type="PROSITE" id="PS50850">
    <property type="entry name" value="MFS"/>
    <property type="match status" value="1"/>
</dbReference>
<dbReference type="SUPFAM" id="SSF103473">
    <property type="entry name" value="MFS general substrate transporter"/>
    <property type="match status" value="1"/>
</dbReference>
<dbReference type="PANTHER" id="PTHR43124">
    <property type="entry name" value="PURINE EFFLUX PUMP PBUE"/>
    <property type="match status" value="1"/>
</dbReference>
<keyword evidence="4 6" id="KW-1133">Transmembrane helix</keyword>
<dbReference type="PANTHER" id="PTHR43124:SF5">
    <property type="entry name" value="PURINE RIBONUCLEOSIDE EFFLUX PUMP NEPI"/>
    <property type="match status" value="1"/>
</dbReference>
<feature type="transmembrane region" description="Helical" evidence="6">
    <location>
        <begin position="86"/>
        <end position="105"/>
    </location>
</feature>
<organism evidence="8 9">
    <name type="scientific">Entomomonas moraniae</name>
    <dbReference type="NCBI Taxonomy" id="2213226"/>
    <lineage>
        <taxon>Bacteria</taxon>
        <taxon>Pseudomonadati</taxon>
        <taxon>Pseudomonadota</taxon>
        <taxon>Gammaproteobacteria</taxon>
        <taxon>Pseudomonadales</taxon>
        <taxon>Pseudomonadaceae</taxon>
        <taxon>Entomomonas</taxon>
    </lineage>
</organism>
<feature type="transmembrane region" description="Helical" evidence="6">
    <location>
        <begin position="148"/>
        <end position="167"/>
    </location>
</feature>
<dbReference type="CDD" id="cd17324">
    <property type="entry name" value="MFS_NepI_like"/>
    <property type="match status" value="1"/>
</dbReference>
<evidence type="ECO:0000256" key="4">
    <source>
        <dbReference type="ARBA" id="ARBA00022989"/>
    </source>
</evidence>
<dbReference type="InterPro" id="IPR036259">
    <property type="entry name" value="MFS_trans_sf"/>
</dbReference>
<keyword evidence="2" id="KW-1003">Cell membrane</keyword>
<feature type="transmembrane region" description="Helical" evidence="6">
    <location>
        <begin position="256"/>
        <end position="276"/>
    </location>
</feature>
<keyword evidence="9" id="KW-1185">Reference proteome</keyword>
<dbReference type="InterPro" id="IPR020846">
    <property type="entry name" value="MFS_dom"/>
</dbReference>
<dbReference type="RefSeq" id="WP_127164371.1">
    <property type="nucleotide sequence ID" value="NZ_CP029822.1"/>
</dbReference>
<feature type="domain" description="Major facilitator superfamily (MFS) profile" evidence="7">
    <location>
        <begin position="17"/>
        <end position="395"/>
    </location>
</feature>
<dbReference type="GO" id="GO:0022857">
    <property type="term" value="F:transmembrane transporter activity"/>
    <property type="evidence" value="ECO:0007669"/>
    <property type="project" value="InterPro"/>
</dbReference>
<evidence type="ECO:0000313" key="9">
    <source>
        <dbReference type="Proteomes" id="UP000273143"/>
    </source>
</evidence>
<evidence type="ECO:0000256" key="2">
    <source>
        <dbReference type="ARBA" id="ARBA00022475"/>
    </source>
</evidence>
<keyword evidence="5 6" id="KW-0472">Membrane</keyword>
<feature type="transmembrane region" description="Helical" evidence="6">
    <location>
        <begin position="56"/>
        <end position="74"/>
    </location>
</feature>
<accession>A0A3Q9JMK9</accession>
<keyword evidence="3 6" id="KW-0812">Transmembrane</keyword>